<evidence type="ECO:0000313" key="1">
    <source>
        <dbReference type="EMBL" id="MBW33174.1"/>
    </source>
</evidence>
<name>A0A2M3ZX94_9DIPT</name>
<reference evidence="1" key="1">
    <citation type="submission" date="2018-01" db="EMBL/GenBank/DDBJ databases">
        <title>An insight into the sialome of Amazonian anophelines.</title>
        <authorList>
            <person name="Ribeiro J.M."/>
            <person name="Scarpassa V."/>
            <person name="Calvo E."/>
        </authorList>
    </citation>
    <scope>NUCLEOTIDE SEQUENCE</scope>
    <source>
        <tissue evidence="1">Salivary glands</tissue>
    </source>
</reference>
<proteinExistence type="predicted"/>
<accession>A0A2M3ZX94</accession>
<dbReference type="EMBL" id="GGFM01012423">
    <property type="protein sequence ID" value="MBW33174.1"/>
    <property type="molecule type" value="Transcribed_RNA"/>
</dbReference>
<protein>
    <submittedName>
        <fullName evidence="1">Putative secreted peptide</fullName>
    </submittedName>
</protein>
<organism evidence="1">
    <name type="scientific">Anopheles braziliensis</name>
    <dbReference type="NCBI Taxonomy" id="58242"/>
    <lineage>
        <taxon>Eukaryota</taxon>
        <taxon>Metazoa</taxon>
        <taxon>Ecdysozoa</taxon>
        <taxon>Arthropoda</taxon>
        <taxon>Hexapoda</taxon>
        <taxon>Insecta</taxon>
        <taxon>Pterygota</taxon>
        <taxon>Neoptera</taxon>
        <taxon>Endopterygota</taxon>
        <taxon>Diptera</taxon>
        <taxon>Nematocera</taxon>
        <taxon>Culicoidea</taxon>
        <taxon>Culicidae</taxon>
        <taxon>Anophelinae</taxon>
        <taxon>Anopheles</taxon>
    </lineage>
</organism>
<sequence length="68" mass="7847">MRRAVGTLLLYTARTAPCVEGSWWCRMTHRRGPGQPTSQPVGRYVNELVRWCPNFNAILFHKEVTSSR</sequence>
<dbReference type="AlphaFoldDB" id="A0A2M3ZX94"/>